<dbReference type="OrthoDB" id="2969233at2"/>
<proteinExistence type="predicted"/>
<dbReference type="PATRIC" id="fig|1459.3.peg.5329"/>
<dbReference type="STRING" id="1459.AF332_24170"/>
<feature type="transmembrane region" description="Helical" evidence="1">
    <location>
        <begin position="6"/>
        <end position="26"/>
    </location>
</feature>
<gene>
    <name evidence="2" type="ORF">AF332_24170</name>
</gene>
<evidence type="ECO:0000313" key="3">
    <source>
        <dbReference type="Proteomes" id="UP000037109"/>
    </source>
</evidence>
<protein>
    <recommendedName>
        <fullName evidence="4">DUF948 domain-containing protein</fullName>
    </recommendedName>
</protein>
<keyword evidence="1" id="KW-0472">Membrane</keyword>
<dbReference type="RefSeq" id="WP_053436977.1">
    <property type="nucleotide sequence ID" value="NZ_LGUF01000007.1"/>
</dbReference>
<name>A0A0M0GJJ5_SPOGL</name>
<dbReference type="InterPro" id="IPR009293">
    <property type="entry name" value="UPF0478"/>
</dbReference>
<comment type="caution">
    <text evidence="2">The sequence shown here is derived from an EMBL/GenBank/DDBJ whole genome shotgun (WGS) entry which is preliminary data.</text>
</comment>
<evidence type="ECO:0000313" key="2">
    <source>
        <dbReference type="EMBL" id="KON89611.1"/>
    </source>
</evidence>
<evidence type="ECO:0008006" key="4">
    <source>
        <dbReference type="Google" id="ProtNLM"/>
    </source>
</evidence>
<dbReference type="PANTHER" id="PTHR40070:SF1">
    <property type="entry name" value="UPF0478 PROTEIN YTXG"/>
    <property type="match status" value="1"/>
</dbReference>
<reference evidence="3" key="1">
    <citation type="submission" date="2015-07" db="EMBL/GenBank/DDBJ databases">
        <title>Fjat-10036 dsm4.</title>
        <authorList>
            <person name="Liu B."/>
            <person name="Wang J."/>
            <person name="Zhu Y."/>
            <person name="Liu G."/>
            <person name="Chen Q."/>
            <person name="Chen Z."/>
            <person name="Lan J."/>
            <person name="Che J."/>
            <person name="Ge C."/>
            <person name="Shi H."/>
            <person name="Pan Z."/>
            <person name="Liu X."/>
        </authorList>
    </citation>
    <scope>NUCLEOTIDE SEQUENCE [LARGE SCALE GENOMIC DNA]</scope>
    <source>
        <strain evidence="3">DSM 4</strain>
    </source>
</reference>
<dbReference type="Proteomes" id="UP000037109">
    <property type="component" value="Unassembled WGS sequence"/>
</dbReference>
<sequence length="107" mass="12246">MFIVYASLILIAASLIFLGIYTFNAYKNAKPAIKKLTAISTVMQLKADQLKNGVDELTGTQKEIQRDINYKKQTLNNTLSAVKETPKKIKKWWNIKIPFIHQNNDHP</sequence>
<dbReference type="EMBL" id="LGUF01000007">
    <property type="protein sequence ID" value="KON89611.1"/>
    <property type="molecule type" value="Genomic_DNA"/>
</dbReference>
<accession>A0A0M0GJJ5</accession>
<evidence type="ECO:0000256" key="1">
    <source>
        <dbReference type="SAM" id="Phobius"/>
    </source>
</evidence>
<keyword evidence="1" id="KW-0812">Transmembrane</keyword>
<organism evidence="2 3">
    <name type="scientific">Sporosarcina globispora</name>
    <name type="common">Bacillus globisporus</name>
    <dbReference type="NCBI Taxonomy" id="1459"/>
    <lineage>
        <taxon>Bacteria</taxon>
        <taxon>Bacillati</taxon>
        <taxon>Bacillota</taxon>
        <taxon>Bacilli</taxon>
        <taxon>Bacillales</taxon>
        <taxon>Caryophanaceae</taxon>
        <taxon>Sporosarcina</taxon>
    </lineage>
</organism>
<keyword evidence="1" id="KW-1133">Transmembrane helix</keyword>
<keyword evidence="3" id="KW-1185">Reference proteome</keyword>
<dbReference type="AlphaFoldDB" id="A0A0M0GJJ5"/>
<dbReference type="PANTHER" id="PTHR40070">
    <property type="entry name" value="UPF0478 PROTEIN YTXG"/>
    <property type="match status" value="1"/>
</dbReference>
<dbReference type="Pfam" id="PF06103">
    <property type="entry name" value="DUF948"/>
    <property type="match status" value="1"/>
</dbReference>